<keyword evidence="6 7" id="KW-0472">Membrane</keyword>
<dbReference type="InterPro" id="IPR047135">
    <property type="entry name" value="YsiQ"/>
</dbReference>
<name>A0A845QLP3_9FIRM</name>
<dbReference type="GO" id="GO:0042910">
    <property type="term" value="F:xenobiotic transmembrane transporter activity"/>
    <property type="evidence" value="ECO:0007669"/>
    <property type="project" value="InterPro"/>
</dbReference>
<comment type="caution">
    <text evidence="8">The sequence shown here is derived from an EMBL/GenBank/DDBJ whole genome shotgun (WGS) entry which is preliminary data.</text>
</comment>
<evidence type="ECO:0000256" key="3">
    <source>
        <dbReference type="ARBA" id="ARBA00022475"/>
    </source>
</evidence>
<feature type="transmembrane region" description="Helical" evidence="7">
    <location>
        <begin position="161"/>
        <end position="180"/>
    </location>
</feature>
<dbReference type="CDD" id="cd13134">
    <property type="entry name" value="MATE_like_8"/>
    <property type="match status" value="1"/>
</dbReference>
<feature type="transmembrane region" description="Helical" evidence="7">
    <location>
        <begin position="422"/>
        <end position="442"/>
    </location>
</feature>
<feature type="transmembrane region" description="Helical" evidence="7">
    <location>
        <begin position="192"/>
        <end position="212"/>
    </location>
</feature>
<feature type="transmembrane region" description="Helical" evidence="7">
    <location>
        <begin position="273"/>
        <end position="294"/>
    </location>
</feature>
<dbReference type="GO" id="GO:0015297">
    <property type="term" value="F:antiporter activity"/>
    <property type="evidence" value="ECO:0007669"/>
    <property type="project" value="InterPro"/>
</dbReference>
<feature type="transmembrane region" description="Helical" evidence="7">
    <location>
        <begin position="85"/>
        <end position="107"/>
    </location>
</feature>
<evidence type="ECO:0000256" key="1">
    <source>
        <dbReference type="ARBA" id="ARBA00004651"/>
    </source>
</evidence>
<keyword evidence="5 7" id="KW-1133">Transmembrane helix</keyword>
<evidence type="ECO:0000256" key="7">
    <source>
        <dbReference type="SAM" id="Phobius"/>
    </source>
</evidence>
<gene>
    <name evidence="8" type="ORF">D0435_04945</name>
</gene>
<evidence type="ECO:0000313" key="9">
    <source>
        <dbReference type="Proteomes" id="UP000446866"/>
    </source>
</evidence>
<dbReference type="PANTHER" id="PTHR42925">
    <property type="entry name" value="MULTIDRUG AND TOXIN EFFLUX PROTEIN MATE FAMILY"/>
    <property type="match status" value="1"/>
</dbReference>
<organism evidence="8 9">
    <name type="scientific">Anaerotruncus colihominis</name>
    <dbReference type="NCBI Taxonomy" id="169435"/>
    <lineage>
        <taxon>Bacteria</taxon>
        <taxon>Bacillati</taxon>
        <taxon>Bacillota</taxon>
        <taxon>Clostridia</taxon>
        <taxon>Eubacteriales</taxon>
        <taxon>Oscillospiraceae</taxon>
        <taxon>Anaerotruncus</taxon>
    </lineage>
</organism>
<evidence type="ECO:0000313" key="8">
    <source>
        <dbReference type="EMBL" id="NBH60998.1"/>
    </source>
</evidence>
<feature type="transmembrane region" description="Helical" evidence="7">
    <location>
        <begin position="352"/>
        <end position="372"/>
    </location>
</feature>
<reference evidence="8 9" key="1">
    <citation type="submission" date="2018-08" db="EMBL/GenBank/DDBJ databases">
        <title>Murine metabolic-syndrome-specific gut microbial biobank.</title>
        <authorList>
            <person name="Liu C."/>
        </authorList>
    </citation>
    <scope>NUCLEOTIDE SEQUENCE [LARGE SCALE GENOMIC DNA]</scope>
    <source>
        <strain evidence="8 9">28</strain>
    </source>
</reference>
<dbReference type="PIRSF" id="PIRSF006603">
    <property type="entry name" value="DinF"/>
    <property type="match status" value="1"/>
</dbReference>
<dbReference type="InterPro" id="IPR002528">
    <property type="entry name" value="MATE_fam"/>
</dbReference>
<dbReference type="InterPro" id="IPR048279">
    <property type="entry name" value="MdtK-like"/>
</dbReference>
<evidence type="ECO:0000256" key="5">
    <source>
        <dbReference type="ARBA" id="ARBA00022989"/>
    </source>
</evidence>
<evidence type="ECO:0000256" key="6">
    <source>
        <dbReference type="ARBA" id="ARBA00023136"/>
    </source>
</evidence>
<feature type="transmembrane region" description="Helical" evidence="7">
    <location>
        <begin position="119"/>
        <end position="141"/>
    </location>
</feature>
<comment type="subcellular location">
    <subcellularLocation>
        <location evidence="1">Cell membrane</location>
        <topology evidence="1">Multi-pass membrane protein</topology>
    </subcellularLocation>
</comment>
<evidence type="ECO:0000256" key="2">
    <source>
        <dbReference type="ARBA" id="ARBA00022448"/>
    </source>
</evidence>
<dbReference type="Pfam" id="PF01554">
    <property type="entry name" value="MatE"/>
    <property type="match status" value="2"/>
</dbReference>
<accession>A0A845QLP3</accession>
<keyword evidence="2" id="KW-0813">Transport</keyword>
<proteinExistence type="predicted"/>
<feature type="transmembrane region" description="Helical" evidence="7">
    <location>
        <begin position="384"/>
        <end position="410"/>
    </location>
</feature>
<protein>
    <submittedName>
        <fullName evidence="8">MATE family efflux transporter</fullName>
    </submittedName>
</protein>
<feature type="transmembrane region" description="Helical" evidence="7">
    <location>
        <begin position="448"/>
        <end position="465"/>
    </location>
</feature>
<feature type="transmembrane region" description="Helical" evidence="7">
    <location>
        <begin position="224"/>
        <end position="244"/>
    </location>
</feature>
<keyword evidence="3" id="KW-1003">Cell membrane</keyword>
<evidence type="ECO:0000256" key="4">
    <source>
        <dbReference type="ARBA" id="ARBA00022692"/>
    </source>
</evidence>
<dbReference type="Proteomes" id="UP000446866">
    <property type="component" value="Unassembled WGS sequence"/>
</dbReference>
<dbReference type="PANTHER" id="PTHR42925:SF2">
    <property type="entry name" value="NA+ DRIVEN MULTIDRUG EFFLUX PUMP"/>
    <property type="match status" value="1"/>
</dbReference>
<dbReference type="AlphaFoldDB" id="A0A845QLP3"/>
<dbReference type="EMBL" id="QXWK01000008">
    <property type="protein sequence ID" value="NBH60998.1"/>
    <property type="molecule type" value="Genomic_DNA"/>
</dbReference>
<keyword evidence="4 7" id="KW-0812">Transmembrane</keyword>
<dbReference type="NCBIfam" id="TIGR00797">
    <property type="entry name" value="matE"/>
    <property type="match status" value="1"/>
</dbReference>
<feature type="transmembrane region" description="Helical" evidence="7">
    <location>
        <begin position="42"/>
        <end position="62"/>
    </location>
</feature>
<sequence length="485" mass="53158">MMIALSWQRYSPLQVEGNFHRGGRVMTELTVQTAQKRFYRKMLIIGIPVVFQNLISLGLNLIDTLMIGMLGEQELAAVGAANQVYFVYTVTLFGLYSGAAVYTAQYWGAKDIAGVRRMLGIDYAVGFIFALVVSVAAFVFAPNVIQMFSEDEMVIKLGVDYLRIACFSYVFSGMSSAISYNSRAIQDLKVPTIINAVALCINAVLNYVLIFGVCGFPELGVKGAAVATLIARIFEFTALVTFVYTRKSHPFKTNLKTLLNFEKSHFMRVMKTAVPVVFTECSWAASVTLIFAAYGRLGTAALAVAQVANVICELLQSAYFGVGNATAMLIGETLGQGNKEEAFQNGKRAVKVVMILNVFMTILMILVARPVTGIYHFNGETNDLLVHSLIAMAITLTPKMLGYIFIVGTLRAGGDTLFCMKVEIICNLLVQVPLAFFSVLVLKVSLPIAMLIVAIGDVGRVIVSLPRFKNRKWINIVADIPQEND</sequence>
<dbReference type="GO" id="GO:0005886">
    <property type="term" value="C:plasma membrane"/>
    <property type="evidence" value="ECO:0007669"/>
    <property type="project" value="UniProtKB-SubCell"/>
</dbReference>
<keyword evidence="9" id="KW-1185">Reference proteome</keyword>